<feature type="transmembrane region" description="Helical" evidence="7">
    <location>
        <begin position="442"/>
        <end position="463"/>
    </location>
</feature>
<protein>
    <submittedName>
        <fullName evidence="9">MFS general substrate transporter</fullName>
    </submittedName>
</protein>
<dbReference type="Gene3D" id="1.20.1250.20">
    <property type="entry name" value="MFS general substrate transporter like domains"/>
    <property type="match status" value="2"/>
</dbReference>
<keyword evidence="4 7" id="KW-1133">Transmembrane helix</keyword>
<dbReference type="InterPro" id="IPR011701">
    <property type="entry name" value="MFS"/>
</dbReference>
<feature type="transmembrane region" description="Helical" evidence="7">
    <location>
        <begin position="46"/>
        <end position="66"/>
    </location>
</feature>
<dbReference type="EMBL" id="ML994632">
    <property type="protein sequence ID" value="KAF2185774.1"/>
    <property type="molecule type" value="Genomic_DNA"/>
</dbReference>
<evidence type="ECO:0000313" key="9">
    <source>
        <dbReference type="EMBL" id="KAF2185774.1"/>
    </source>
</evidence>
<evidence type="ECO:0000256" key="2">
    <source>
        <dbReference type="ARBA" id="ARBA00022448"/>
    </source>
</evidence>
<feature type="transmembrane region" description="Helical" evidence="7">
    <location>
        <begin position="380"/>
        <end position="398"/>
    </location>
</feature>
<dbReference type="FunFam" id="1.20.1250.20:FF:000034">
    <property type="entry name" value="MFS general substrate transporter"/>
    <property type="match status" value="1"/>
</dbReference>
<dbReference type="SUPFAM" id="SSF103473">
    <property type="entry name" value="MFS general substrate transporter"/>
    <property type="match status" value="1"/>
</dbReference>
<feature type="transmembrane region" description="Helical" evidence="7">
    <location>
        <begin position="208"/>
        <end position="229"/>
    </location>
</feature>
<sequence length="500" mass="56355">MPSNTSIEKASIPCENEIESPTRERHHDRTPLDPNSETRLLRKCDLHLIPILFGLYLFAFMDRINIGNAKIQGLQKELNMNGTQYNVALLTFFPAYVALEVPANILMRKIRPSTWLSTLMFSWGVVTICQGLVHSYGGLVACRVLLGALEAGVLPGCIYLISMYYKRSEMQKRYTAFFTSAMVAGAFAGLLAFALAKMNGLGGYSGWRWIFIIEGLATIVYSVSAKLFIPDWPEQCRFLTPEEKVLMNTRLAIDNASEEARMDRLDNAAIYRILKDWKIWVGSVNYFVLSITGYSSLFFIPYILNQFGWDATEAQLHTIPVYIVSAATTLLAAYLSDRLRHRYTFLMIGTTFNAIAYIILLCQGPPNPHGLPRNVRYMAIFFALIGQYISTPMVIVWLSNNLSGHYKRAIGMAIQVSIGNAGGIAASNIYLQSETPIFKTGYGTALAMVLASGFFSTVFYLGLKWENRQRVLGKRDWRLELRKEERENLGDDHPSFRLIG</sequence>
<evidence type="ECO:0000256" key="4">
    <source>
        <dbReference type="ARBA" id="ARBA00022989"/>
    </source>
</evidence>
<accession>A0A6A6E1W2</accession>
<evidence type="ECO:0000259" key="8">
    <source>
        <dbReference type="PROSITE" id="PS50850"/>
    </source>
</evidence>
<dbReference type="GO" id="GO:0016020">
    <property type="term" value="C:membrane"/>
    <property type="evidence" value="ECO:0007669"/>
    <property type="project" value="UniProtKB-SubCell"/>
</dbReference>
<proteinExistence type="predicted"/>
<feature type="transmembrane region" description="Helical" evidence="7">
    <location>
        <begin position="343"/>
        <end position="360"/>
    </location>
</feature>
<feature type="compositionally biased region" description="Basic and acidic residues" evidence="6">
    <location>
        <begin position="20"/>
        <end position="31"/>
    </location>
</feature>
<dbReference type="InterPro" id="IPR020846">
    <property type="entry name" value="MFS_dom"/>
</dbReference>
<dbReference type="AlphaFoldDB" id="A0A6A6E1W2"/>
<keyword evidence="5 7" id="KW-0472">Membrane</keyword>
<dbReference type="Proteomes" id="UP000800200">
    <property type="component" value="Unassembled WGS sequence"/>
</dbReference>
<dbReference type="PROSITE" id="PS50850">
    <property type="entry name" value="MFS"/>
    <property type="match status" value="1"/>
</dbReference>
<feature type="region of interest" description="Disordered" evidence="6">
    <location>
        <begin position="1"/>
        <end position="34"/>
    </location>
</feature>
<gene>
    <name evidence="9" type="ORF">K469DRAFT_156534</name>
</gene>
<dbReference type="Pfam" id="PF07690">
    <property type="entry name" value="MFS_1"/>
    <property type="match status" value="1"/>
</dbReference>
<feature type="transmembrane region" description="Helical" evidence="7">
    <location>
        <begin position="114"/>
        <end position="133"/>
    </location>
</feature>
<dbReference type="FunFam" id="1.20.1250.20:FF:000068">
    <property type="entry name" value="MFS general substrate transporter"/>
    <property type="match status" value="1"/>
</dbReference>
<feature type="transmembrane region" description="Helical" evidence="7">
    <location>
        <begin position="410"/>
        <end position="430"/>
    </location>
</feature>
<keyword evidence="10" id="KW-1185">Reference proteome</keyword>
<evidence type="ECO:0000256" key="7">
    <source>
        <dbReference type="SAM" id="Phobius"/>
    </source>
</evidence>
<keyword evidence="3 7" id="KW-0812">Transmembrane</keyword>
<dbReference type="OrthoDB" id="19923at2759"/>
<feature type="transmembrane region" description="Helical" evidence="7">
    <location>
        <begin position="145"/>
        <end position="165"/>
    </location>
</feature>
<keyword evidence="2" id="KW-0813">Transport</keyword>
<reference evidence="9" key="1">
    <citation type="journal article" date="2020" name="Stud. Mycol.">
        <title>101 Dothideomycetes genomes: a test case for predicting lifestyles and emergence of pathogens.</title>
        <authorList>
            <person name="Haridas S."/>
            <person name="Albert R."/>
            <person name="Binder M."/>
            <person name="Bloem J."/>
            <person name="Labutti K."/>
            <person name="Salamov A."/>
            <person name="Andreopoulos B."/>
            <person name="Baker S."/>
            <person name="Barry K."/>
            <person name="Bills G."/>
            <person name="Bluhm B."/>
            <person name="Cannon C."/>
            <person name="Castanera R."/>
            <person name="Culley D."/>
            <person name="Daum C."/>
            <person name="Ezra D."/>
            <person name="Gonzalez J."/>
            <person name="Henrissat B."/>
            <person name="Kuo A."/>
            <person name="Liang C."/>
            <person name="Lipzen A."/>
            <person name="Lutzoni F."/>
            <person name="Magnuson J."/>
            <person name="Mondo S."/>
            <person name="Nolan M."/>
            <person name="Ohm R."/>
            <person name="Pangilinan J."/>
            <person name="Park H.-J."/>
            <person name="Ramirez L."/>
            <person name="Alfaro M."/>
            <person name="Sun H."/>
            <person name="Tritt A."/>
            <person name="Yoshinaga Y."/>
            <person name="Zwiers L.-H."/>
            <person name="Turgeon B."/>
            <person name="Goodwin S."/>
            <person name="Spatafora J."/>
            <person name="Crous P."/>
            <person name="Grigoriev I."/>
        </authorList>
    </citation>
    <scope>NUCLEOTIDE SEQUENCE</scope>
    <source>
        <strain evidence="9">CBS 207.26</strain>
    </source>
</reference>
<comment type="subcellular location">
    <subcellularLocation>
        <location evidence="1">Membrane</location>
        <topology evidence="1">Multi-pass membrane protein</topology>
    </subcellularLocation>
</comment>
<evidence type="ECO:0000313" key="10">
    <source>
        <dbReference type="Proteomes" id="UP000800200"/>
    </source>
</evidence>
<dbReference type="PANTHER" id="PTHR43791:SF52">
    <property type="entry name" value="TRANSPORTER, PUTATIVE (AFU_ORTHOLOGUE AFUA_1G11820)-RELATED"/>
    <property type="match status" value="1"/>
</dbReference>
<evidence type="ECO:0000256" key="1">
    <source>
        <dbReference type="ARBA" id="ARBA00004141"/>
    </source>
</evidence>
<dbReference type="PANTHER" id="PTHR43791">
    <property type="entry name" value="PERMEASE-RELATED"/>
    <property type="match status" value="1"/>
</dbReference>
<feature type="transmembrane region" description="Helical" evidence="7">
    <location>
        <begin position="279"/>
        <end position="304"/>
    </location>
</feature>
<feature type="transmembrane region" description="Helical" evidence="7">
    <location>
        <begin position="177"/>
        <end position="196"/>
    </location>
</feature>
<dbReference type="InterPro" id="IPR036259">
    <property type="entry name" value="MFS_trans_sf"/>
</dbReference>
<feature type="transmembrane region" description="Helical" evidence="7">
    <location>
        <begin position="86"/>
        <end position="107"/>
    </location>
</feature>
<evidence type="ECO:0000256" key="6">
    <source>
        <dbReference type="SAM" id="MobiDB-lite"/>
    </source>
</evidence>
<evidence type="ECO:0000256" key="3">
    <source>
        <dbReference type="ARBA" id="ARBA00022692"/>
    </source>
</evidence>
<organism evidence="9 10">
    <name type="scientific">Zopfia rhizophila CBS 207.26</name>
    <dbReference type="NCBI Taxonomy" id="1314779"/>
    <lineage>
        <taxon>Eukaryota</taxon>
        <taxon>Fungi</taxon>
        <taxon>Dikarya</taxon>
        <taxon>Ascomycota</taxon>
        <taxon>Pezizomycotina</taxon>
        <taxon>Dothideomycetes</taxon>
        <taxon>Dothideomycetes incertae sedis</taxon>
        <taxon>Zopfiaceae</taxon>
        <taxon>Zopfia</taxon>
    </lineage>
</organism>
<feature type="domain" description="Major facilitator superfamily (MFS) profile" evidence="8">
    <location>
        <begin position="48"/>
        <end position="468"/>
    </location>
</feature>
<feature type="transmembrane region" description="Helical" evidence="7">
    <location>
        <begin position="316"/>
        <end position="336"/>
    </location>
</feature>
<name>A0A6A6E1W2_9PEZI</name>
<dbReference type="GO" id="GO:0022857">
    <property type="term" value="F:transmembrane transporter activity"/>
    <property type="evidence" value="ECO:0007669"/>
    <property type="project" value="InterPro"/>
</dbReference>
<evidence type="ECO:0000256" key="5">
    <source>
        <dbReference type="ARBA" id="ARBA00023136"/>
    </source>
</evidence>